<dbReference type="AlphaFoldDB" id="A0A2T5BZW3"/>
<evidence type="ECO:0000313" key="1">
    <source>
        <dbReference type="EMBL" id="PTN07850.1"/>
    </source>
</evidence>
<dbReference type="RefSeq" id="WP_107822838.1">
    <property type="nucleotide sequence ID" value="NZ_OY782574.1"/>
</dbReference>
<dbReference type="Proteomes" id="UP000243525">
    <property type="component" value="Unassembled WGS sequence"/>
</dbReference>
<dbReference type="InterPro" id="IPR001544">
    <property type="entry name" value="Aminotrans_IV"/>
</dbReference>
<reference evidence="1 2" key="1">
    <citation type="submission" date="2018-04" db="EMBL/GenBank/DDBJ databases">
        <title>Genomic Encyclopedia of Archaeal and Bacterial Type Strains, Phase II (KMG-II): from individual species to whole genera.</title>
        <authorList>
            <person name="Goeker M."/>
        </authorList>
    </citation>
    <scope>NUCLEOTIDE SEQUENCE [LARGE SCALE GENOMIC DNA]</scope>
    <source>
        <strain evidence="1 2">DSM 28823</strain>
    </source>
</reference>
<gene>
    <name evidence="1" type="ORF">C8N47_11212</name>
</gene>
<dbReference type="SUPFAM" id="SSF56752">
    <property type="entry name" value="D-aminoacid aminotransferase-like PLP-dependent enzymes"/>
    <property type="match status" value="1"/>
</dbReference>
<evidence type="ECO:0000313" key="2">
    <source>
        <dbReference type="Proteomes" id="UP000243525"/>
    </source>
</evidence>
<organism evidence="1 2">
    <name type="scientific">Mangrovibacterium marinum</name>
    <dbReference type="NCBI Taxonomy" id="1639118"/>
    <lineage>
        <taxon>Bacteria</taxon>
        <taxon>Pseudomonadati</taxon>
        <taxon>Bacteroidota</taxon>
        <taxon>Bacteroidia</taxon>
        <taxon>Marinilabiliales</taxon>
        <taxon>Prolixibacteraceae</taxon>
        <taxon>Mangrovibacterium</taxon>
    </lineage>
</organism>
<dbReference type="Gene3D" id="3.20.10.10">
    <property type="entry name" value="D-amino Acid Aminotransferase, subunit A, domain 2"/>
    <property type="match status" value="1"/>
</dbReference>
<keyword evidence="2" id="KW-1185">Reference proteome</keyword>
<dbReference type="GO" id="GO:0008483">
    <property type="term" value="F:transaminase activity"/>
    <property type="evidence" value="ECO:0007669"/>
    <property type="project" value="UniProtKB-KW"/>
</dbReference>
<dbReference type="Pfam" id="PF01063">
    <property type="entry name" value="Aminotran_4"/>
    <property type="match status" value="1"/>
</dbReference>
<comment type="caution">
    <text evidence="1">The sequence shown here is derived from an EMBL/GenBank/DDBJ whole genome shotgun (WGS) entry which is preliminary data.</text>
</comment>
<sequence>MGQFILYNKKLHPCGEPVLTAGKLQHLLFTDQLRMLKSQMPFWEDHLRLWKLHFKIFKIDEPDFLAHEGKDLRRQIERAIHKNRCFKGATIRISFLFNEGTVGYLIEINPHRESSFVQNPDGYQLELFRQFQKSDSPLSALQLGSEPIWTIARAHSRQSGNIPLITNTKHSLLETPGANIYFIKNKQLYTPSPGSGCYINPAKRVIAQLCEQIGFALHELDQIYEDDIQDVDEAFIANDTDGVQYVRGFGMKRFYRRYSQQIANGFERLLIH</sequence>
<accession>A0A2T5BZW3</accession>
<dbReference type="GO" id="GO:0016829">
    <property type="term" value="F:lyase activity"/>
    <property type="evidence" value="ECO:0007669"/>
    <property type="project" value="UniProtKB-KW"/>
</dbReference>
<keyword evidence="1" id="KW-0456">Lyase</keyword>
<proteinExistence type="predicted"/>
<dbReference type="InterPro" id="IPR043132">
    <property type="entry name" value="BCAT-like_C"/>
</dbReference>
<dbReference type="OrthoDB" id="9805628at2"/>
<protein>
    <submittedName>
        <fullName evidence="1">Branched-subunit amino acid aminotransferase/4-amino-4-deoxychorismate lyase</fullName>
    </submittedName>
</protein>
<dbReference type="InterPro" id="IPR036038">
    <property type="entry name" value="Aminotransferase-like"/>
</dbReference>
<keyword evidence="1" id="KW-0032">Aminotransferase</keyword>
<keyword evidence="1" id="KW-0808">Transferase</keyword>
<dbReference type="EMBL" id="QAAD01000012">
    <property type="protein sequence ID" value="PTN07850.1"/>
    <property type="molecule type" value="Genomic_DNA"/>
</dbReference>
<name>A0A2T5BZW3_9BACT</name>